<evidence type="ECO:0000313" key="1">
    <source>
        <dbReference type="EMBL" id="SHI46472.1"/>
    </source>
</evidence>
<protein>
    <submittedName>
        <fullName evidence="1">Uncharacterized protein</fullName>
    </submittedName>
</protein>
<sequence>MQIKLLESKDYNRVSYYEISTRLKEQNSTSIRLNLDELKSIISLIFSSQFHSLEDREKWDELNDFIASEKFEIMNTTRDFGRQMLENLDGFKKDWLESFAEKKYDPNYVFNHPEIHEFISVAMLDYMPIRSFEYGELFMKNYSKVIIDEKELNFYGAKIQNALKKEEDPMEKIAQQIIKADDYNFPLSEQFLIGLSLKDRLTNSKGNKMEYGLVTNVAREKMHKLIINQNVYKKIINKSFTLRWNNNRGMGGPKL</sequence>
<dbReference type="EMBL" id="FQZH01000001">
    <property type="protein sequence ID" value="SHI46472.1"/>
    <property type="molecule type" value="Genomic_DNA"/>
</dbReference>
<dbReference type="OrthoDB" id="1346503at2"/>
<organism evidence="1 2">
    <name type="scientific">Flavobacterium haoranii</name>
    <dbReference type="NCBI Taxonomy" id="683124"/>
    <lineage>
        <taxon>Bacteria</taxon>
        <taxon>Pseudomonadati</taxon>
        <taxon>Bacteroidota</taxon>
        <taxon>Flavobacteriia</taxon>
        <taxon>Flavobacteriales</taxon>
        <taxon>Flavobacteriaceae</taxon>
        <taxon>Flavobacterium</taxon>
    </lineage>
</organism>
<accession>A0A1M6BCL2</accession>
<dbReference type="RefSeq" id="WP_072780313.1">
    <property type="nucleotide sequence ID" value="NZ_CP045292.1"/>
</dbReference>
<dbReference type="Proteomes" id="UP000184232">
    <property type="component" value="Unassembled WGS sequence"/>
</dbReference>
<evidence type="ECO:0000313" key="2">
    <source>
        <dbReference type="Proteomes" id="UP000184232"/>
    </source>
</evidence>
<proteinExistence type="predicted"/>
<keyword evidence="2" id="KW-1185">Reference proteome</keyword>
<gene>
    <name evidence="1" type="ORF">SAMN05444337_0063</name>
</gene>
<dbReference type="STRING" id="683124.SAMN05444337_0063"/>
<dbReference type="AlphaFoldDB" id="A0A1M6BCL2"/>
<reference evidence="1 2" key="1">
    <citation type="submission" date="2016-11" db="EMBL/GenBank/DDBJ databases">
        <authorList>
            <person name="Jaros S."/>
            <person name="Januszkiewicz K."/>
            <person name="Wedrychowicz H."/>
        </authorList>
    </citation>
    <scope>NUCLEOTIDE SEQUENCE [LARGE SCALE GENOMIC DNA]</scope>
    <source>
        <strain evidence="1 2">DSM 22807</strain>
    </source>
</reference>
<name>A0A1M6BCL2_9FLAO</name>